<evidence type="ECO:0000256" key="1">
    <source>
        <dbReference type="ARBA" id="ARBA00004141"/>
    </source>
</evidence>
<comment type="subcellular location">
    <subcellularLocation>
        <location evidence="1">Membrane</location>
        <topology evidence="1">Multi-pass membrane protein</topology>
    </subcellularLocation>
</comment>
<feature type="transmembrane region" description="Helical" evidence="7">
    <location>
        <begin position="170"/>
        <end position="192"/>
    </location>
</feature>
<sequence length="287" mass="30811">MQSMASSHEDTKIDLEKGITVQHHDEATNSSSSSRRSGDIRELTRQEYERLFLVPGGNAPTVGHLSHQFGNPTPLGIIAFCLCLLPTSCILMNWGTADATSLIALIGPFYYLGGVCMIITGIMEWILGNTFPMVVFMTFAGFWLSFATLNDPHHGVMAAYASSGGANSPALNGAILFYLCGWGVVMIMYFIASLRTNAVFAFMFFNVILMLVCLATAYGRMALGDGTLGVTFMKAAGGFAFVTTAGGFYLAFTMIFGCVALPFDLPVGDLSDLIPSKPRPGPSKKDS</sequence>
<evidence type="ECO:0000256" key="7">
    <source>
        <dbReference type="SAM" id="Phobius"/>
    </source>
</evidence>
<proteinExistence type="inferred from homology"/>
<evidence type="ECO:0000256" key="6">
    <source>
        <dbReference type="SAM" id="MobiDB-lite"/>
    </source>
</evidence>
<evidence type="ECO:0000256" key="2">
    <source>
        <dbReference type="ARBA" id="ARBA00005587"/>
    </source>
</evidence>
<dbReference type="PANTHER" id="PTHR31123">
    <property type="entry name" value="ACCUMULATION OF DYADS PROTEIN 2-RELATED"/>
    <property type="match status" value="1"/>
</dbReference>
<dbReference type="InterPro" id="IPR000791">
    <property type="entry name" value="Gpr1/Fun34/SatP-like"/>
</dbReference>
<feature type="compositionally biased region" description="Basic and acidic residues" evidence="6">
    <location>
        <begin position="7"/>
        <end position="27"/>
    </location>
</feature>
<gene>
    <name evidence="8" type="ORF">E1B28_003978</name>
</gene>
<feature type="transmembrane region" description="Helical" evidence="7">
    <location>
        <begin position="129"/>
        <end position="149"/>
    </location>
</feature>
<dbReference type="PANTHER" id="PTHR31123:SF4">
    <property type="entry name" value="PROTEIN ALCS"/>
    <property type="match status" value="1"/>
</dbReference>
<feature type="transmembrane region" description="Helical" evidence="7">
    <location>
        <begin position="75"/>
        <end position="95"/>
    </location>
</feature>
<dbReference type="InterPro" id="IPR051633">
    <property type="entry name" value="AceTr"/>
</dbReference>
<dbReference type="GeneID" id="66073054"/>
<dbReference type="RefSeq" id="XP_043013026.1">
    <property type="nucleotide sequence ID" value="XM_043148427.1"/>
</dbReference>
<dbReference type="OrthoDB" id="3648309at2759"/>
<name>A0A9P7UXP6_9AGAR</name>
<comment type="caution">
    <text evidence="8">The sequence shown here is derived from an EMBL/GenBank/DDBJ whole genome shotgun (WGS) entry which is preliminary data.</text>
</comment>
<feature type="region of interest" description="Disordered" evidence="6">
    <location>
        <begin position="1"/>
        <end position="40"/>
    </location>
</feature>
<dbReference type="GO" id="GO:0005886">
    <property type="term" value="C:plasma membrane"/>
    <property type="evidence" value="ECO:0007669"/>
    <property type="project" value="TreeGrafter"/>
</dbReference>
<dbReference type="KEGG" id="more:E1B28_003978"/>
<feature type="transmembrane region" description="Helical" evidence="7">
    <location>
        <begin position="102"/>
        <end position="123"/>
    </location>
</feature>
<evidence type="ECO:0000313" key="9">
    <source>
        <dbReference type="Proteomes" id="UP001049176"/>
    </source>
</evidence>
<dbReference type="EMBL" id="CM032182">
    <property type="protein sequence ID" value="KAG7096556.1"/>
    <property type="molecule type" value="Genomic_DNA"/>
</dbReference>
<feature type="transmembrane region" description="Helical" evidence="7">
    <location>
        <begin position="198"/>
        <end position="218"/>
    </location>
</feature>
<keyword evidence="3 7" id="KW-0812">Transmembrane</keyword>
<feature type="transmembrane region" description="Helical" evidence="7">
    <location>
        <begin position="239"/>
        <end position="263"/>
    </location>
</feature>
<reference evidence="8" key="1">
    <citation type="journal article" date="2021" name="Genome Biol. Evol.">
        <title>The assembled and annotated genome of the fairy-ring fungus Marasmius oreades.</title>
        <authorList>
            <person name="Hiltunen M."/>
            <person name="Ament-Velasquez S.L."/>
            <person name="Johannesson H."/>
        </authorList>
    </citation>
    <scope>NUCLEOTIDE SEQUENCE</scope>
    <source>
        <strain evidence="8">03SP1</strain>
    </source>
</reference>
<keyword evidence="9" id="KW-1185">Reference proteome</keyword>
<organism evidence="8 9">
    <name type="scientific">Marasmius oreades</name>
    <name type="common">fairy-ring Marasmius</name>
    <dbReference type="NCBI Taxonomy" id="181124"/>
    <lineage>
        <taxon>Eukaryota</taxon>
        <taxon>Fungi</taxon>
        <taxon>Dikarya</taxon>
        <taxon>Basidiomycota</taxon>
        <taxon>Agaricomycotina</taxon>
        <taxon>Agaricomycetes</taxon>
        <taxon>Agaricomycetidae</taxon>
        <taxon>Agaricales</taxon>
        <taxon>Marasmiineae</taxon>
        <taxon>Marasmiaceae</taxon>
        <taxon>Marasmius</taxon>
    </lineage>
</organism>
<dbReference type="Pfam" id="PF01184">
    <property type="entry name" value="Gpr1_Fun34_YaaH"/>
    <property type="match status" value="1"/>
</dbReference>
<keyword evidence="5 7" id="KW-0472">Membrane</keyword>
<evidence type="ECO:0008006" key="10">
    <source>
        <dbReference type="Google" id="ProtNLM"/>
    </source>
</evidence>
<dbReference type="AlphaFoldDB" id="A0A9P7UXP6"/>
<evidence type="ECO:0000256" key="3">
    <source>
        <dbReference type="ARBA" id="ARBA00022692"/>
    </source>
</evidence>
<dbReference type="GO" id="GO:0015123">
    <property type="term" value="F:acetate transmembrane transporter activity"/>
    <property type="evidence" value="ECO:0007669"/>
    <property type="project" value="TreeGrafter"/>
</dbReference>
<accession>A0A9P7UXP6</accession>
<evidence type="ECO:0000256" key="5">
    <source>
        <dbReference type="ARBA" id="ARBA00023136"/>
    </source>
</evidence>
<comment type="similarity">
    <text evidence="2">Belongs to the acetate uptake transporter (AceTr) (TC 2.A.96) family.</text>
</comment>
<dbReference type="NCBIfam" id="NF038013">
    <property type="entry name" value="AceTr_1"/>
    <property type="match status" value="1"/>
</dbReference>
<keyword evidence="4 7" id="KW-1133">Transmembrane helix</keyword>
<evidence type="ECO:0000256" key="4">
    <source>
        <dbReference type="ARBA" id="ARBA00022989"/>
    </source>
</evidence>
<dbReference type="Proteomes" id="UP001049176">
    <property type="component" value="Chromosome 2"/>
</dbReference>
<evidence type="ECO:0000313" key="8">
    <source>
        <dbReference type="EMBL" id="KAG7096556.1"/>
    </source>
</evidence>
<protein>
    <recommendedName>
        <fullName evidence="10">GPR1/FUN34/YaaH-class plasma membrane protein</fullName>
    </recommendedName>
</protein>